<evidence type="ECO:0000313" key="2">
    <source>
        <dbReference type="Proteomes" id="UP001055072"/>
    </source>
</evidence>
<name>A0ACB8TWX6_9APHY</name>
<proteinExistence type="predicted"/>
<protein>
    <submittedName>
        <fullName evidence="1">Mitochondrial protein Pet127-domain-containing protein</fullName>
    </submittedName>
</protein>
<keyword evidence="2" id="KW-1185">Reference proteome</keyword>
<sequence>MSLARNASLTTFRAWARANVLKIHGRTISPTARSSSNSQPSDPAEHVVGSEDVVKLWDYQQKDEVVSQPSLGNLSSLLAKQDLPGNGSDTGSRSVHTDLPLNRKQRRKLRRQAMAKALSALTSDSDPHSDWVVKQAKDLIRVGKRVKREDQADRLSAAEASAILDAYGALLKPPNKDGTEERDSKVIGQGLHLDAMRGTANYLRRIEGVLMHPDGRSQLQDLDPPTEQNPVAQLSHGLDRVLFNQGVYWLQDPRSQVYNFSPWLQKIPKVQDFAFGRVQSFMPSSKDDDLHTLAKRTHSRYTGSTSSLTGMLSQIYLMLSCERPVDLSTLSSAFKKEPSSFTVGQKFPVATKLIYKDGIYSTDSFSHTPGLTDRNVLTWMGTLLEKFLTLPEEQFKLLLHSTPPPLPELTSSKRDAFRFAKVGSYVMRSQLDCYDPRLPGTGVFDIKTRAAMPIRVDLMNWEENSSYVIDRLYGRVESFEREYYDLIRSAFLKYSFQARIGNMDGVLVAYHNTARIFGFQYIPLEEMDERLYGNKDAGPLIFQRCVELLQVINDEITQHFPEQSVRCLWDAVPEQGALKIWVQPHDREATEDQPIIELEVVTTNFLDDKFTWGALIADHLSDKTWTTRYSISTSSSSQDEIRHRYQSAVEKQKHIFDLPSGVDINEMEELWEQMDFGGDDTSAVAFSPEMFREPSAMAKRTRALARRGKARLDMMAQQMLGKPVVVYGELSSSSQ</sequence>
<dbReference type="Proteomes" id="UP001055072">
    <property type="component" value="Unassembled WGS sequence"/>
</dbReference>
<accession>A0ACB8TWX6</accession>
<gene>
    <name evidence="1" type="ORF">BDY19DRAFT_995759</name>
</gene>
<organism evidence="1 2">
    <name type="scientific">Irpex rosettiformis</name>
    <dbReference type="NCBI Taxonomy" id="378272"/>
    <lineage>
        <taxon>Eukaryota</taxon>
        <taxon>Fungi</taxon>
        <taxon>Dikarya</taxon>
        <taxon>Basidiomycota</taxon>
        <taxon>Agaricomycotina</taxon>
        <taxon>Agaricomycetes</taxon>
        <taxon>Polyporales</taxon>
        <taxon>Irpicaceae</taxon>
        <taxon>Irpex</taxon>
    </lineage>
</organism>
<comment type="caution">
    <text evidence="1">The sequence shown here is derived from an EMBL/GenBank/DDBJ whole genome shotgun (WGS) entry which is preliminary data.</text>
</comment>
<dbReference type="EMBL" id="MU274923">
    <property type="protein sequence ID" value="KAI0086464.1"/>
    <property type="molecule type" value="Genomic_DNA"/>
</dbReference>
<evidence type="ECO:0000313" key="1">
    <source>
        <dbReference type="EMBL" id="KAI0086464.1"/>
    </source>
</evidence>
<reference evidence="1" key="1">
    <citation type="journal article" date="2021" name="Environ. Microbiol.">
        <title>Gene family expansions and transcriptome signatures uncover fungal adaptations to wood decay.</title>
        <authorList>
            <person name="Hage H."/>
            <person name="Miyauchi S."/>
            <person name="Viragh M."/>
            <person name="Drula E."/>
            <person name="Min B."/>
            <person name="Chaduli D."/>
            <person name="Navarro D."/>
            <person name="Favel A."/>
            <person name="Norest M."/>
            <person name="Lesage-Meessen L."/>
            <person name="Balint B."/>
            <person name="Merenyi Z."/>
            <person name="de Eugenio L."/>
            <person name="Morin E."/>
            <person name="Martinez A.T."/>
            <person name="Baldrian P."/>
            <person name="Stursova M."/>
            <person name="Martinez M.J."/>
            <person name="Novotny C."/>
            <person name="Magnuson J.K."/>
            <person name="Spatafora J.W."/>
            <person name="Maurice S."/>
            <person name="Pangilinan J."/>
            <person name="Andreopoulos W."/>
            <person name="LaButti K."/>
            <person name="Hundley H."/>
            <person name="Na H."/>
            <person name="Kuo A."/>
            <person name="Barry K."/>
            <person name="Lipzen A."/>
            <person name="Henrissat B."/>
            <person name="Riley R."/>
            <person name="Ahrendt S."/>
            <person name="Nagy L.G."/>
            <person name="Grigoriev I.V."/>
            <person name="Martin F."/>
            <person name="Rosso M.N."/>
        </authorList>
    </citation>
    <scope>NUCLEOTIDE SEQUENCE</scope>
    <source>
        <strain evidence="1">CBS 384.51</strain>
    </source>
</reference>